<dbReference type="EMBL" id="CADCVP010000127">
    <property type="protein sequence ID" value="CAA9487199.1"/>
    <property type="molecule type" value="Genomic_DNA"/>
</dbReference>
<feature type="region of interest" description="Disordered" evidence="1">
    <location>
        <begin position="531"/>
        <end position="555"/>
    </location>
</feature>
<feature type="compositionally biased region" description="Low complexity" evidence="1">
    <location>
        <begin position="131"/>
        <end position="141"/>
    </location>
</feature>
<gene>
    <name evidence="2" type="ORF">AVDCRST_MAG69-1136</name>
</gene>
<feature type="compositionally biased region" description="Basic residues" evidence="1">
    <location>
        <begin position="402"/>
        <end position="425"/>
    </location>
</feature>
<evidence type="ECO:0000256" key="1">
    <source>
        <dbReference type="SAM" id="MobiDB-lite"/>
    </source>
</evidence>
<feature type="compositionally biased region" description="Basic residues" evidence="1">
    <location>
        <begin position="145"/>
        <end position="184"/>
    </location>
</feature>
<feature type="compositionally biased region" description="Basic residues" evidence="1">
    <location>
        <begin position="214"/>
        <end position="244"/>
    </location>
</feature>
<feature type="compositionally biased region" description="Basic and acidic residues" evidence="1">
    <location>
        <begin position="586"/>
        <end position="596"/>
    </location>
</feature>
<feature type="compositionally biased region" description="Low complexity" evidence="1">
    <location>
        <begin position="87"/>
        <end position="97"/>
    </location>
</feature>
<feature type="compositionally biased region" description="Basic residues" evidence="1">
    <location>
        <begin position="278"/>
        <end position="310"/>
    </location>
</feature>
<feature type="region of interest" description="Disordered" evidence="1">
    <location>
        <begin position="1"/>
        <end position="197"/>
    </location>
</feature>
<feature type="compositionally biased region" description="Low complexity" evidence="1">
    <location>
        <begin position="426"/>
        <end position="437"/>
    </location>
</feature>
<sequence length="596" mass="65783">VATPAAAPSLPRRGRLEAVGRRRARLRVPIRAGLADRRAGRPRSAQTDGRRRRRRPLGARPRRRPAGVATAADRPLLSQPRRHLRVAPLAPAASGRPAGRRPRCAARPGRGQRGARHRGLGSRALGEGPRPRAASSRLRAAQGRPARHRRVRRPARRRRLRARRPGRGARPVRRPRRPARHLSGHRGPGGPRRSLRHRDRLAALVLDLHPALARRHRRRRDRARRRARRRPRRRDGAARGRRRSAGPGRGNRGGPPRRRRAAPGRSLPAAARADARAGRRAAGRRGRRRTGAARPLGRRLRGLPRHRRAPPLREARSHPRGARHAGGRPPVLDLRRSADRGPRAGRRLRGALAEDRRARAREARALRLHDAGHLAAARRRRASGLQPRPAARGLGSGQARGPRLRRSQPPRRLHRPSAQARRHPRAPAAAPAQGRQALHPHGPRPAALLRRPAHGRHRRARGPRRRPLRRLRHQERRRRHARLPGARVPGLGQGLHAGRAAGQDLALHGRRLRQPDAVQARRQVVGDAQVARAPGRPGARGGAAQPLRRAPSAPRALLSGGLRLAAGVRGALPVPGDARPARGHRPGQDRHGVRAP</sequence>
<feature type="non-terminal residue" evidence="2">
    <location>
        <position position="1"/>
    </location>
</feature>
<feature type="compositionally biased region" description="Basic and acidic residues" evidence="1">
    <location>
        <begin position="333"/>
        <end position="342"/>
    </location>
</feature>
<feature type="non-terminal residue" evidence="2">
    <location>
        <position position="596"/>
    </location>
</feature>
<name>A0A6J4S8A8_9ACTN</name>
<evidence type="ECO:0000313" key="2">
    <source>
        <dbReference type="EMBL" id="CAA9487199.1"/>
    </source>
</evidence>
<accession>A0A6J4S8A8</accession>
<feature type="compositionally biased region" description="Basic residues" evidence="1">
    <location>
        <begin position="451"/>
        <end position="482"/>
    </location>
</feature>
<organism evidence="2">
    <name type="scientific">uncultured Solirubrobacteraceae bacterium</name>
    <dbReference type="NCBI Taxonomy" id="1162706"/>
    <lineage>
        <taxon>Bacteria</taxon>
        <taxon>Bacillati</taxon>
        <taxon>Actinomycetota</taxon>
        <taxon>Thermoleophilia</taxon>
        <taxon>Solirubrobacterales</taxon>
        <taxon>Solirubrobacteraceae</taxon>
        <taxon>environmental samples</taxon>
    </lineage>
</organism>
<protein>
    <submittedName>
        <fullName evidence="2">Transcription-repair coupling factor</fullName>
    </submittedName>
</protein>
<feature type="region of interest" description="Disordered" evidence="1">
    <location>
        <begin position="214"/>
        <end position="357"/>
    </location>
</feature>
<feature type="region of interest" description="Disordered" evidence="1">
    <location>
        <begin position="571"/>
        <end position="596"/>
    </location>
</feature>
<dbReference type="AlphaFoldDB" id="A0A6J4S8A8"/>
<reference evidence="2" key="1">
    <citation type="submission" date="2020-02" db="EMBL/GenBank/DDBJ databases">
        <authorList>
            <person name="Meier V. D."/>
        </authorList>
    </citation>
    <scope>NUCLEOTIDE SEQUENCE</scope>
    <source>
        <strain evidence="2">AVDCRST_MAG69</strain>
    </source>
</reference>
<feature type="compositionally biased region" description="Low complexity" evidence="1">
    <location>
        <begin position="263"/>
        <end position="272"/>
    </location>
</feature>
<proteinExistence type="predicted"/>
<feature type="region of interest" description="Disordered" evidence="1">
    <location>
        <begin position="371"/>
        <end position="497"/>
    </location>
</feature>
<feature type="compositionally biased region" description="Basic residues" evidence="1">
    <location>
        <begin position="50"/>
        <end position="65"/>
    </location>
</feature>